<gene>
    <name evidence="2" type="ORF">RRF57_006818</name>
</gene>
<keyword evidence="1" id="KW-1133">Transmembrane helix</keyword>
<feature type="transmembrane region" description="Helical" evidence="1">
    <location>
        <begin position="593"/>
        <end position="612"/>
    </location>
</feature>
<accession>A0AAN7Z9N7</accession>
<evidence type="ECO:0000256" key="1">
    <source>
        <dbReference type="SAM" id="Phobius"/>
    </source>
</evidence>
<feature type="transmembrane region" description="Helical" evidence="1">
    <location>
        <begin position="555"/>
        <end position="573"/>
    </location>
</feature>
<feature type="transmembrane region" description="Helical" evidence="1">
    <location>
        <begin position="167"/>
        <end position="189"/>
    </location>
</feature>
<dbReference type="Proteomes" id="UP001305414">
    <property type="component" value="Unassembled WGS sequence"/>
</dbReference>
<evidence type="ECO:0008006" key="4">
    <source>
        <dbReference type="Google" id="ProtNLM"/>
    </source>
</evidence>
<name>A0AAN7Z9N7_9PEZI</name>
<reference evidence="2 3" key="1">
    <citation type="submission" date="2023-10" db="EMBL/GenBank/DDBJ databases">
        <title>Draft genome sequence of Xylaria bambusicola isolate GMP-LS, the root and basal stem rot pathogen of sugarcane in Indonesia.</title>
        <authorList>
            <person name="Selvaraj P."/>
            <person name="Muralishankar V."/>
            <person name="Muruganantham S."/>
            <person name="Sp S."/>
            <person name="Haryani S."/>
            <person name="Lau K.J.X."/>
            <person name="Naqvi N.I."/>
        </authorList>
    </citation>
    <scope>NUCLEOTIDE SEQUENCE [LARGE SCALE GENOMIC DNA]</scope>
    <source>
        <strain evidence="2">GMP-LS</strain>
    </source>
</reference>
<sequence length="643" mass="70348">MSLHDNAVTDERGYAHIPLATSRPRHYLLQSNSSQSHTSRWSKSITASTVIWPVLVLLLYVFIVFHYLLRDEVNGIVAEHKIDAKVVFYAWLILSIFILEWLKASLAWFEAAVLLNYPSWAPANEAQLLWHLDRAWANFGGWCRVASLMCSRLFHRETASSQVPAPLWWYLAGTYILFSVTVPLSGLSIDQRVGFHLSHRPVTILGVNETTFDIRTNAAVSGLASNNWRSGQVTTPNSPAIFYAPDGTKNASSTFFEDFAQHVYQQDLAGVKTSVENRTVKVFSGPPVAERSYGRAWGFLTSISCQASNLKDGMKMLNATGPNNWTTIWGDSDFFDPSLAGLTPVFASSDSSFGMDATYLVVSDRDISAVGNGDYVNSTASNITTQPIQGALEIAIWQSIPDGFRPDEGFRNMTSNPLVTQLNDSSVLGYGVRCIVESDVGYATLDAATRTYSDFVKRAADSGTKDLTTIGSNIPLFQQAGIFAIQSIVFEVLSTLSLGFLGPPSCGAGSDTTCSAFYGANLATGGVPRISQVGDSQFARALQIPSITPERMTLALYKLFGEATSAMMAIGPGNWTSSDLKGLDPANDLISGIIPWQLVLVLLALWTTLSTLPQILMFNQARWSQTLEAYAIKRFGAHWRDAL</sequence>
<keyword evidence="3" id="KW-1185">Reference proteome</keyword>
<protein>
    <recommendedName>
        <fullName evidence="4">Transmembrane protein</fullName>
    </recommendedName>
</protein>
<feature type="transmembrane region" description="Helical" evidence="1">
    <location>
        <begin position="50"/>
        <end position="69"/>
    </location>
</feature>
<proteinExistence type="predicted"/>
<evidence type="ECO:0000313" key="3">
    <source>
        <dbReference type="Proteomes" id="UP001305414"/>
    </source>
</evidence>
<keyword evidence="1" id="KW-0472">Membrane</keyword>
<dbReference type="AlphaFoldDB" id="A0AAN7Z9N7"/>
<comment type="caution">
    <text evidence="2">The sequence shown here is derived from an EMBL/GenBank/DDBJ whole genome shotgun (WGS) entry which is preliminary data.</text>
</comment>
<feature type="transmembrane region" description="Helical" evidence="1">
    <location>
        <begin position="89"/>
        <end position="109"/>
    </location>
</feature>
<dbReference type="EMBL" id="JAWHQM010000018">
    <property type="protein sequence ID" value="KAK5631103.1"/>
    <property type="molecule type" value="Genomic_DNA"/>
</dbReference>
<evidence type="ECO:0000313" key="2">
    <source>
        <dbReference type="EMBL" id="KAK5631103.1"/>
    </source>
</evidence>
<organism evidence="2 3">
    <name type="scientific">Xylaria bambusicola</name>
    <dbReference type="NCBI Taxonomy" id="326684"/>
    <lineage>
        <taxon>Eukaryota</taxon>
        <taxon>Fungi</taxon>
        <taxon>Dikarya</taxon>
        <taxon>Ascomycota</taxon>
        <taxon>Pezizomycotina</taxon>
        <taxon>Sordariomycetes</taxon>
        <taxon>Xylariomycetidae</taxon>
        <taxon>Xylariales</taxon>
        <taxon>Xylariaceae</taxon>
        <taxon>Xylaria</taxon>
    </lineage>
</organism>
<keyword evidence="1" id="KW-0812">Transmembrane</keyword>